<evidence type="ECO:0000313" key="3">
    <source>
        <dbReference type="EMBL" id="MBM7693118.1"/>
    </source>
</evidence>
<name>A0ABS2QIZ7_9BACI</name>
<gene>
    <name evidence="3" type="ORF">JOC77_002557</name>
</gene>
<dbReference type="InterPro" id="IPR003010">
    <property type="entry name" value="C-N_Hydrolase"/>
</dbReference>
<dbReference type="PANTHER" id="PTHR23088">
    <property type="entry name" value="NITRILASE-RELATED"/>
    <property type="match status" value="1"/>
</dbReference>
<dbReference type="PROSITE" id="PS50263">
    <property type="entry name" value="CN_HYDROLASE"/>
    <property type="match status" value="1"/>
</dbReference>
<evidence type="ECO:0000313" key="4">
    <source>
        <dbReference type="Proteomes" id="UP000823486"/>
    </source>
</evidence>
<dbReference type="Pfam" id="PF00795">
    <property type="entry name" value="CN_hydrolase"/>
    <property type="match status" value="1"/>
</dbReference>
<comment type="caution">
    <text evidence="3">The sequence shown here is derived from an EMBL/GenBank/DDBJ whole genome shotgun (WGS) entry which is preliminary data.</text>
</comment>
<organism evidence="3 4">
    <name type="scientific">Peribacillus deserti</name>
    <dbReference type="NCBI Taxonomy" id="673318"/>
    <lineage>
        <taxon>Bacteria</taxon>
        <taxon>Bacillati</taxon>
        <taxon>Bacillota</taxon>
        <taxon>Bacilli</taxon>
        <taxon>Bacillales</taxon>
        <taxon>Bacillaceae</taxon>
        <taxon>Peribacillus</taxon>
    </lineage>
</organism>
<keyword evidence="4" id="KW-1185">Reference proteome</keyword>
<dbReference type="InterPro" id="IPR036526">
    <property type="entry name" value="C-N_Hydrolase_sf"/>
</dbReference>
<evidence type="ECO:0000256" key="1">
    <source>
        <dbReference type="ARBA" id="ARBA00010613"/>
    </source>
</evidence>
<protein>
    <submittedName>
        <fullName evidence="3">Amidohydrolase</fullName>
    </submittedName>
</protein>
<proteinExistence type="inferred from homology"/>
<reference evidence="3 4" key="1">
    <citation type="submission" date="2021-01" db="EMBL/GenBank/DDBJ databases">
        <title>Genomic Encyclopedia of Type Strains, Phase IV (KMG-IV): sequencing the most valuable type-strain genomes for metagenomic binning, comparative biology and taxonomic classification.</title>
        <authorList>
            <person name="Goeker M."/>
        </authorList>
    </citation>
    <scope>NUCLEOTIDE SEQUENCE [LARGE SCALE GENOMIC DNA]</scope>
    <source>
        <strain evidence="3 4">DSM 105482</strain>
    </source>
</reference>
<sequence length="261" mass="29869">MNWKIACIQMDISFGNPEVNYKNAKAMLSRAAEDSPDVVILPELWTTGYDLTRLDEIADENAQETLSFLKKCAKQFKFHIIGGSVASKTDEGVFNTLLVIDKNGEEIKQYDKLHLFKLMDEHHFLQPGNKDGFFSLDDQLCAGFICYDIRFPEWIRTHTSKGAKVIFVTAEWPKPRLAHWRSLLISRAIENQAYVVGVNRSGSDPKNEFAGHSMIIDPWGEVLAEAGDQEQILQGEIELKKVDEVRKLIPVFQDRRTEFYK</sequence>
<dbReference type="RefSeq" id="WP_204543685.1">
    <property type="nucleotide sequence ID" value="NZ_JAFBFI010000010.1"/>
</dbReference>
<dbReference type="SUPFAM" id="SSF56317">
    <property type="entry name" value="Carbon-nitrogen hydrolase"/>
    <property type="match status" value="1"/>
</dbReference>
<evidence type="ECO:0000259" key="2">
    <source>
        <dbReference type="PROSITE" id="PS50263"/>
    </source>
</evidence>
<dbReference type="CDD" id="cd07583">
    <property type="entry name" value="nitrilase_5"/>
    <property type="match status" value="1"/>
</dbReference>
<dbReference type="Gene3D" id="3.60.110.10">
    <property type="entry name" value="Carbon-nitrogen hydrolase"/>
    <property type="match status" value="1"/>
</dbReference>
<dbReference type="Proteomes" id="UP000823486">
    <property type="component" value="Unassembled WGS sequence"/>
</dbReference>
<dbReference type="PANTHER" id="PTHR23088:SF27">
    <property type="entry name" value="DEAMINATED GLUTATHIONE AMIDASE"/>
    <property type="match status" value="1"/>
</dbReference>
<dbReference type="EMBL" id="JAFBFI010000010">
    <property type="protein sequence ID" value="MBM7693118.1"/>
    <property type="molecule type" value="Genomic_DNA"/>
</dbReference>
<feature type="domain" description="CN hydrolase" evidence="2">
    <location>
        <begin position="3"/>
        <end position="239"/>
    </location>
</feature>
<accession>A0ABS2QIZ7</accession>
<comment type="similarity">
    <text evidence="1">Belongs to the carbon-nitrogen hydrolase superfamily. NIT1/NIT2 family.</text>
</comment>